<dbReference type="OMA" id="EYCSTTQ"/>
<evidence type="ECO:0000313" key="2">
    <source>
        <dbReference type="Proteomes" id="UP000028760"/>
    </source>
</evidence>
<reference evidence="2" key="1">
    <citation type="submission" date="2013-10" db="EMBL/GenBank/DDBJ databases">
        <authorList>
            <person name="Schartl M."/>
            <person name="Warren W."/>
        </authorList>
    </citation>
    <scope>NUCLEOTIDE SEQUENCE [LARGE SCALE GENOMIC DNA]</scope>
    <source>
        <strain evidence="2">female</strain>
    </source>
</reference>
<dbReference type="EMBL" id="AYCK01017091">
    <property type="status" value="NOT_ANNOTATED_CDS"/>
    <property type="molecule type" value="Genomic_DNA"/>
</dbReference>
<dbReference type="GO" id="GO:0005634">
    <property type="term" value="C:nucleus"/>
    <property type="evidence" value="ECO:0007669"/>
    <property type="project" value="TreeGrafter"/>
</dbReference>
<dbReference type="Pfam" id="PF22584">
    <property type="entry name" value="CFAP143"/>
    <property type="match status" value="1"/>
</dbReference>
<dbReference type="AlphaFoldDB" id="A0A096M8I8"/>
<evidence type="ECO:0008006" key="3">
    <source>
        <dbReference type="Google" id="ProtNLM"/>
    </source>
</evidence>
<dbReference type="Proteomes" id="UP000028760">
    <property type="component" value="Unassembled WGS sequence"/>
</dbReference>
<proteinExistence type="predicted"/>
<accession>A0A096M8I8</accession>
<dbReference type="Ensembl" id="ENSPFOT00000025380.1">
    <property type="protein sequence ID" value="ENSPFOP00000027729.1"/>
    <property type="gene ID" value="ENSPFOG00000022865.1"/>
</dbReference>
<dbReference type="GO" id="GO:0005737">
    <property type="term" value="C:cytoplasm"/>
    <property type="evidence" value="ECO:0007669"/>
    <property type="project" value="TreeGrafter"/>
</dbReference>
<organism evidence="1 2">
    <name type="scientific">Poecilia formosa</name>
    <name type="common">Amazon molly</name>
    <name type="synonym">Limia formosa</name>
    <dbReference type="NCBI Taxonomy" id="48698"/>
    <lineage>
        <taxon>Eukaryota</taxon>
        <taxon>Metazoa</taxon>
        <taxon>Chordata</taxon>
        <taxon>Craniata</taxon>
        <taxon>Vertebrata</taxon>
        <taxon>Euteleostomi</taxon>
        <taxon>Actinopterygii</taxon>
        <taxon>Neopterygii</taxon>
        <taxon>Teleostei</taxon>
        <taxon>Neoteleostei</taxon>
        <taxon>Acanthomorphata</taxon>
        <taxon>Ovalentaria</taxon>
        <taxon>Atherinomorphae</taxon>
        <taxon>Cyprinodontiformes</taxon>
        <taxon>Poeciliidae</taxon>
        <taxon>Poeciliinae</taxon>
        <taxon>Poecilia</taxon>
    </lineage>
</organism>
<dbReference type="GeneTree" id="ENSGT00640000091617"/>
<dbReference type="STRING" id="48698.ENSPFOP00000027729"/>
<dbReference type="InterPro" id="IPR026124">
    <property type="entry name" value="Sperm-assoc_Ag8"/>
</dbReference>
<reference evidence="1" key="2">
    <citation type="submission" date="2025-08" db="UniProtKB">
        <authorList>
            <consortium name="Ensembl"/>
        </authorList>
    </citation>
    <scope>IDENTIFICATION</scope>
</reference>
<name>A0A096M8I8_POEFO</name>
<dbReference type="GO" id="GO:0008017">
    <property type="term" value="F:microtubule binding"/>
    <property type="evidence" value="ECO:0007669"/>
    <property type="project" value="InterPro"/>
</dbReference>
<dbReference type="GO" id="GO:0045944">
    <property type="term" value="P:positive regulation of transcription by RNA polymerase II"/>
    <property type="evidence" value="ECO:0007669"/>
    <property type="project" value="TreeGrafter"/>
</dbReference>
<protein>
    <recommendedName>
        <fullName evidence="3">Sperm associated antigen 8</fullName>
    </recommendedName>
</protein>
<dbReference type="PANTHER" id="PTHR15510:SF5">
    <property type="entry name" value="SPERM-ASSOCIATED ANTIGEN 8"/>
    <property type="match status" value="1"/>
</dbReference>
<keyword evidence="2" id="KW-1185">Reference proteome</keyword>
<reference evidence="1" key="3">
    <citation type="submission" date="2025-09" db="UniProtKB">
        <authorList>
            <consortium name="Ensembl"/>
        </authorList>
    </citation>
    <scope>IDENTIFICATION</scope>
</reference>
<dbReference type="PANTHER" id="PTHR15510">
    <property type="entry name" value="SPERM-ASSOCIATED ANTIGEN 8"/>
    <property type="match status" value="1"/>
</dbReference>
<sequence length="187" mass="21326">MAEEPVAEEIRPRGILKDNWVEEKAVAALNIDDKKKSVRLNGHEGLITINRGCKMETLSLFGASYIPLKGPDVRVKGGAGVRKELLERHLSQMMREKILAEMKPVEPEPKPDYRSTHQCHFCAPGFVPSRPKASTDHDYRNEEAITFWSDNFQKIQRVSPIKNPTAPFKKSSLFSTRIQDRLDEEEL</sequence>
<evidence type="ECO:0000313" key="1">
    <source>
        <dbReference type="Ensembl" id="ENSPFOP00000027729.1"/>
    </source>
</evidence>